<keyword evidence="3" id="KW-0645">Protease</keyword>
<evidence type="ECO:0000259" key="2">
    <source>
        <dbReference type="Pfam" id="PF02517"/>
    </source>
</evidence>
<organism evidence="3 4">
    <name type="scientific">Brevundimonas naejangsanensis</name>
    <dbReference type="NCBI Taxonomy" id="588932"/>
    <lineage>
        <taxon>Bacteria</taxon>
        <taxon>Pseudomonadati</taxon>
        <taxon>Pseudomonadota</taxon>
        <taxon>Alphaproteobacteria</taxon>
        <taxon>Caulobacterales</taxon>
        <taxon>Caulobacteraceae</taxon>
        <taxon>Brevundimonas</taxon>
    </lineage>
</organism>
<feature type="domain" description="CAAX prenyl protease 2/Lysostaphin resistance protein A-like" evidence="2">
    <location>
        <begin position="171"/>
        <end position="260"/>
    </location>
</feature>
<sequence>MALSFKIGFAETMTHAAGSTMTARLSCTRPWLRLAAFIPISVLSILAPMVALVVIGMFVPGLDDRMAALGNQLNDNPLRLVEESIRTLIFAVAMGLVSISFLAAACLTWRAPLGQFLWPGRRFDLQLFGVGILLMTAIQILWIPFTLRMGGEWRPPVFDPYYVGHTRILYAAAMTGALLIAAAAEEVIFRGVVLRVSGLITRRALVLCLMNGLMFSAIHLDPDPVSFLQRTLAGMGWTWAALRVGGLEFAIGSHFANNLFLALIWSPMSTVTQAQEVSWVVLAPELATIAIVVTVVEVLARRRAGAGPSPVVPSAA</sequence>
<keyword evidence="4" id="KW-1185">Reference proteome</keyword>
<evidence type="ECO:0000313" key="4">
    <source>
        <dbReference type="Proteomes" id="UP000276984"/>
    </source>
</evidence>
<reference evidence="3 4" key="1">
    <citation type="submission" date="2018-10" db="EMBL/GenBank/DDBJ databases">
        <title>Complete genome sequence of Brevundimonas naejangsanensis BRV3.</title>
        <authorList>
            <person name="Berrios L."/>
            <person name="Ely B."/>
        </authorList>
    </citation>
    <scope>NUCLEOTIDE SEQUENCE [LARGE SCALE GENOMIC DNA]</scope>
    <source>
        <strain evidence="3 4">BRV3</strain>
    </source>
</reference>
<dbReference type="OrthoDB" id="7183891at2"/>
<keyword evidence="1" id="KW-0812">Transmembrane</keyword>
<dbReference type="GO" id="GO:0008237">
    <property type="term" value="F:metallopeptidase activity"/>
    <property type="evidence" value="ECO:0007669"/>
    <property type="project" value="UniProtKB-KW"/>
</dbReference>
<keyword evidence="3" id="KW-0378">Hydrolase</keyword>
<dbReference type="AlphaFoldDB" id="A0A494RIZ7"/>
<proteinExistence type="predicted"/>
<feature type="transmembrane region" description="Helical" evidence="1">
    <location>
        <begin position="167"/>
        <end position="188"/>
    </location>
</feature>
<feature type="transmembrane region" description="Helical" evidence="1">
    <location>
        <begin position="200"/>
        <end position="220"/>
    </location>
</feature>
<feature type="transmembrane region" description="Helical" evidence="1">
    <location>
        <begin position="34"/>
        <end position="59"/>
    </location>
</feature>
<evidence type="ECO:0000313" key="3">
    <source>
        <dbReference type="EMBL" id="AYG95013.1"/>
    </source>
</evidence>
<dbReference type="InterPro" id="IPR003675">
    <property type="entry name" value="Rce1/LyrA-like_dom"/>
</dbReference>
<dbReference type="RefSeq" id="WP_121482161.1">
    <property type="nucleotide sequence ID" value="NZ_CP032707.1"/>
</dbReference>
<gene>
    <name evidence="3" type="ORF">D8I30_07330</name>
</gene>
<dbReference type="GO" id="GO:0080120">
    <property type="term" value="P:CAAX-box protein maturation"/>
    <property type="evidence" value="ECO:0007669"/>
    <property type="project" value="UniProtKB-ARBA"/>
</dbReference>
<name>A0A494RIZ7_9CAUL</name>
<keyword evidence="3" id="KW-0482">Metalloprotease</keyword>
<dbReference type="Proteomes" id="UP000276984">
    <property type="component" value="Chromosome"/>
</dbReference>
<keyword evidence="1" id="KW-0472">Membrane</keyword>
<feature type="transmembrane region" description="Helical" evidence="1">
    <location>
        <begin position="85"/>
        <end position="107"/>
    </location>
</feature>
<feature type="transmembrane region" description="Helical" evidence="1">
    <location>
        <begin position="240"/>
        <end position="265"/>
    </location>
</feature>
<protein>
    <submittedName>
        <fullName evidence="3">CPBP family intramembrane metalloprotease</fullName>
    </submittedName>
</protein>
<dbReference type="EMBL" id="CP032707">
    <property type="protein sequence ID" value="AYG95013.1"/>
    <property type="molecule type" value="Genomic_DNA"/>
</dbReference>
<dbReference type="GO" id="GO:0006508">
    <property type="term" value="P:proteolysis"/>
    <property type="evidence" value="ECO:0007669"/>
    <property type="project" value="UniProtKB-KW"/>
</dbReference>
<accession>A0A494RIZ7</accession>
<dbReference type="Pfam" id="PF02517">
    <property type="entry name" value="Rce1-like"/>
    <property type="match status" value="1"/>
</dbReference>
<dbReference type="GO" id="GO:0004175">
    <property type="term" value="F:endopeptidase activity"/>
    <property type="evidence" value="ECO:0007669"/>
    <property type="project" value="UniProtKB-ARBA"/>
</dbReference>
<feature type="transmembrane region" description="Helical" evidence="1">
    <location>
        <begin position="277"/>
        <end position="300"/>
    </location>
</feature>
<evidence type="ECO:0000256" key="1">
    <source>
        <dbReference type="SAM" id="Phobius"/>
    </source>
</evidence>
<feature type="transmembrane region" description="Helical" evidence="1">
    <location>
        <begin position="127"/>
        <end position="147"/>
    </location>
</feature>
<keyword evidence="1" id="KW-1133">Transmembrane helix</keyword>